<keyword evidence="9" id="KW-0472">Membrane</keyword>
<comment type="caution">
    <text evidence="12">The sequence shown here is derived from an EMBL/GenBank/DDBJ whole genome shotgun (WGS) entry which is preliminary data.</text>
</comment>
<keyword evidence="9" id="KW-1133">Transmembrane helix</keyword>
<dbReference type="InterPro" id="IPR003661">
    <property type="entry name" value="HisK_dim/P_dom"/>
</dbReference>
<accession>A0ABU5HF18</accession>
<evidence type="ECO:0000256" key="6">
    <source>
        <dbReference type="ARBA" id="ARBA00022777"/>
    </source>
</evidence>
<dbReference type="PANTHER" id="PTHR43711">
    <property type="entry name" value="TWO-COMPONENT HISTIDINE KINASE"/>
    <property type="match status" value="1"/>
</dbReference>
<dbReference type="InterPro" id="IPR036097">
    <property type="entry name" value="HisK_dim/P_sf"/>
</dbReference>
<keyword evidence="6 12" id="KW-0418">Kinase</keyword>
<evidence type="ECO:0000256" key="4">
    <source>
        <dbReference type="ARBA" id="ARBA00022553"/>
    </source>
</evidence>
<dbReference type="InterPro" id="IPR005467">
    <property type="entry name" value="His_kinase_dom"/>
</dbReference>
<dbReference type="InterPro" id="IPR036890">
    <property type="entry name" value="HATPase_C_sf"/>
</dbReference>
<dbReference type="InterPro" id="IPR003594">
    <property type="entry name" value="HATPase_dom"/>
</dbReference>
<dbReference type="CDD" id="cd00075">
    <property type="entry name" value="HATPase"/>
    <property type="match status" value="1"/>
</dbReference>
<keyword evidence="9" id="KW-0812">Transmembrane</keyword>
<dbReference type="Pfam" id="PF00512">
    <property type="entry name" value="HisKA"/>
    <property type="match status" value="1"/>
</dbReference>
<gene>
    <name evidence="12" type="ORF">SYV04_36045</name>
</gene>
<dbReference type="RefSeq" id="WP_321550566.1">
    <property type="nucleotide sequence ID" value="NZ_JAXIVS010000016.1"/>
</dbReference>
<evidence type="ECO:0000256" key="1">
    <source>
        <dbReference type="ARBA" id="ARBA00000085"/>
    </source>
</evidence>
<evidence type="ECO:0000256" key="7">
    <source>
        <dbReference type="ARBA" id="ARBA00023012"/>
    </source>
</evidence>
<evidence type="ECO:0000313" key="12">
    <source>
        <dbReference type="EMBL" id="MDY7231855.1"/>
    </source>
</evidence>
<proteinExistence type="predicted"/>
<dbReference type="Gene3D" id="1.10.287.130">
    <property type="match status" value="1"/>
</dbReference>
<dbReference type="InterPro" id="IPR003660">
    <property type="entry name" value="HAMP_dom"/>
</dbReference>
<evidence type="ECO:0000256" key="5">
    <source>
        <dbReference type="ARBA" id="ARBA00022679"/>
    </source>
</evidence>
<dbReference type="EMBL" id="JAXIVS010000016">
    <property type="protein sequence ID" value="MDY7231855.1"/>
    <property type="molecule type" value="Genomic_DNA"/>
</dbReference>
<evidence type="ECO:0000259" key="10">
    <source>
        <dbReference type="PROSITE" id="PS50109"/>
    </source>
</evidence>
<dbReference type="InterPro" id="IPR050736">
    <property type="entry name" value="Sensor_HK_Regulatory"/>
</dbReference>
<evidence type="ECO:0000256" key="3">
    <source>
        <dbReference type="ARBA" id="ARBA00012438"/>
    </source>
</evidence>
<dbReference type="PROSITE" id="PS50109">
    <property type="entry name" value="HIS_KIN"/>
    <property type="match status" value="1"/>
</dbReference>
<comment type="catalytic activity">
    <reaction evidence="1">
        <text>ATP + protein L-histidine = ADP + protein N-phospho-L-histidine.</text>
        <dbReference type="EC" id="2.7.13.3"/>
    </reaction>
</comment>
<comment type="subcellular location">
    <subcellularLocation>
        <location evidence="2">Membrane</location>
    </subcellularLocation>
</comment>
<evidence type="ECO:0000256" key="8">
    <source>
        <dbReference type="SAM" id="MobiDB-lite"/>
    </source>
</evidence>
<feature type="domain" description="Histidine kinase" evidence="10">
    <location>
        <begin position="252"/>
        <end position="468"/>
    </location>
</feature>
<dbReference type="SUPFAM" id="SSF47384">
    <property type="entry name" value="Homodimeric domain of signal transducing histidine kinase"/>
    <property type="match status" value="1"/>
</dbReference>
<keyword evidence="5" id="KW-0808">Transferase</keyword>
<dbReference type="Pfam" id="PF02518">
    <property type="entry name" value="HATPase_c"/>
    <property type="match status" value="1"/>
</dbReference>
<feature type="region of interest" description="Disordered" evidence="8">
    <location>
        <begin position="473"/>
        <end position="492"/>
    </location>
</feature>
<dbReference type="PRINTS" id="PR00344">
    <property type="entry name" value="BCTRLSENSOR"/>
</dbReference>
<evidence type="ECO:0000256" key="9">
    <source>
        <dbReference type="SAM" id="Phobius"/>
    </source>
</evidence>
<protein>
    <recommendedName>
        <fullName evidence="3">histidine kinase</fullName>
        <ecNumber evidence="3">2.7.13.3</ecNumber>
    </recommendedName>
</protein>
<dbReference type="SUPFAM" id="SSF55874">
    <property type="entry name" value="ATPase domain of HSP90 chaperone/DNA topoisomerase II/histidine kinase"/>
    <property type="match status" value="1"/>
</dbReference>
<dbReference type="EC" id="2.7.13.3" evidence="3"/>
<keyword evidence="7" id="KW-0902">Two-component regulatory system</keyword>
<dbReference type="SMART" id="SM00387">
    <property type="entry name" value="HATPase_c"/>
    <property type="match status" value="1"/>
</dbReference>
<sequence>MSLSLRSHAIAVTLVLGTLTLGTVAALVFTTTRMEHNTARLWHALESVRATEELQKGLMSHEREQRLYEATNKPVHAEEAQAIATRLRQELAQARQLADTGADSALLDELNTELEHYLANPTPRPGSPEANTGRMLARELQISSRLVEQNLADARATLEANQRWDRLANVVGLAVSLALVAGLALTFLLVRSQVYWPLRAVREALLHFRPGAPLRLEPRAGVRELQDIAHTFNETASRLEKQREVQLGFLAGVAHDLRNPLQALRMASSSVNPDRPLPPEDKLRARFALVNRQVDRLTRMVDDLLDTTRIEAGQLSLNVGEHDLIELVQEAVELHRPSTQLHELVTCFPEDGLTVRCDSTRISQVLNNLLSNAIKYSPAGGQVHIEVGEEEDGVWVAVSDPGVGIPTSEQESIFEPFRRSAASRTHIPGVGLGLSVARRILNAHGGTIEVRSTPGRGSTFCFRLPWTVADERTRRPSGYAAPTEQLSPEAAS</sequence>
<dbReference type="CDD" id="cd00082">
    <property type="entry name" value="HisKA"/>
    <property type="match status" value="1"/>
</dbReference>
<name>A0ABU5HF18_9BACT</name>
<dbReference type="Gene3D" id="3.30.565.10">
    <property type="entry name" value="Histidine kinase-like ATPase, C-terminal domain"/>
    <property type="match status" value="1"/>
</dbReference>
<dbReference type="PROSITE" id="PS50885">
    <property type="entry name" value="HAMP"/>
    <property type="match status" value="1"/>
</dbReference>
<dbReference type="PANTHER" id="PTHR43711:SF1">
    <property type="entry name" value="HISTIDINE KINASE 1"/>
    <property type="match status" value="1"/>
</dbReference>
<feature type="transmembrane region" description="Helical" evidence="9">
    <location>
        <begin position="167"/>
        <end position="190"/>
    </location>
</feature>
<organism evidence="12 13">
    <name type="scientific">Hyalangium rubrum</name>
    <dbReference type="NCBI Taxonomy" id="3103134"/>
    <lineage>
        <taxon>Bacteria</taxon>
        <taxon>Pseudomonadati</taxon>
        <taxon>Myxococcota</taxon>
        <taxon>Myxococcia</taxon>
        <taxon>Myxococcales</taxon>
        <taxon>Cystobacterineae</taxon>
        <taxon>Archangiaceae</taxon>
        <taxon>Hyalangium</taxon>
    </lineage>
</organism>
<dbReference type="Proteomes" id="UP001291309">
    <property type="component" value="Unassembled WGS sequence"/>
</dbReference>
<reference evidence="12 13" key="1">
    <citation type="submission" date="2023-12" db="EMBL/GenBank/DDBJ databases">
        <title>the genome sequence of Hyalangium sp. s54d21.</title>
        <authorList>
            <person name="Zhang X."/>
        </authorList>
    </citation>
    <scope>NUCLEOTIDE SEQUENCE [LARGE SCALE GENOMIC DNA]</scope>
    <source>
        <strain evidence="13">s54d21</strain>
    </source>
</reference>
<dbReference type="SMART" id="SM00388">
    <property type="entry name" value="HisKA"/>
    <property type="match status" value="1"/>
</dbReference>
<evidence type="ECO:0000256" key="2">
    <source>
        <dbReference type="ARBA" id="ARBA00004370"/>
    </source>
</evidence>
<evidence type="ECO:0000313" key="13">
    <source>
        <dbReference type="Proteomes" id="UP001291309"/>
    </source>
</evidence>
<keyword evidence="13" id="KW-1185">Reference proteome</keyword>
<keyword evidence="4" id="KW-0597">Phosphoprotein</keyword>
<evidence type="ECO:0000259" key="11">
    <source>
        <dbReference type="PROSITE" id="PS50885"/>
    </source>
</evidence>
<dbReference type="InterPro" id="IPR004358">
    <property type="entry name" value="Sig_transdc_His_kin-like_C"/>
</dbReference>
<feature type="domain" description="HAMP" evidence="11">
    <location>
        <begin position="197"/>
        <end position="244"/>
    </location>
</feature>
<dbReference type="GO" id="GO:0016301">
    <property type="term" value="F:kinase activity"/>
    <property type="evidence" value="ECO:0007669"/>
    <property type="project" value="UniProtKB-KW"/>
</dbReference>